<dbReference type="PROSITE" id="PS51352">
    <property type="entry name" value="THIOREDOXIN_2"/>
    <property type="match status" value="2"/>
</dbReference>
<comment type="similarity">
    <text evidence="1">Belongs to the protein disulfide isomerase family.</text>
</comment>
<keyword evidence="3" id="KW-0472">Membrane</keyword>
<evidence type="ECO:0000256" key="1">
    <source>
        <dbReference type="ARBA" id="ARBA00006347"/>
    </source>
</evidence>
<dbReference type="Proteomes" id="UP000559256">
    <property type="component" value="Unassembled WGS sequence"/>
</dbReference>
<feature type="domain" description="Thioredoxin" evidence="4">
    <location>
        <begin position="25"/>
        <end position="136"/>
    </location>
</feature>
<dbReference type="Gene3D" id="3.40.30.10">
    <property type="entry name" value="Glutaredoxin"/>
    <property type="match status" value="3"/>
</dbReference>
<reference evidence="5 6" key="1">
    <citation type="journal article" date="2020" name="ISME J.">
        <title>Uncovering the hidden diversity of litter-decomposition mechanisms in mushroom-forming fungi.</title>
        <authorList>
            <person name="Floudas D."/>
            <person name="Bentzer J."/>
            <person name="Ahren D."/>
            <person name="Johansson T."/>
            <person name="Persson P."/>
            <person name="Tunlid A."/>
        </authorList>
    </citation>
    <scope>NUCLEOTIDE SEQUENCE [LARGE SCALE GENOMIC DNA]</scope>
    <source>
        <strain evidence="5 6">CBS 291.85</strain>
    </source>
</reference>
<dbReference type="AlphaFoldDB" id="A0A8H5GM12"/>
<comment type="caution">
    <text evidence="5">The sequence shown here is derived from an EMBL/GenBank/DDBJ whole genome shotgun (WGS) entry which is preliminary data.</text>
</comment>
<dbReference type="PROSITE" id="PS00194">
    <property type="entry name" value="THIOREDOXIN_1"/>
    <property type="match status" value="1"/>
</dbReference>
<name>A0A8H5GM12_9AGAR</name>
<dbReference type="InterPro" id="IPR051063">
    <property type="entry name" value="PDI"/>
</dbReference>
<dbReference type="PANTHER" id="PTHR45672">
    <property type="entry name" value="PROTEIN DISULFIDE-ISOMERASE C17H9.14C-RELATED"/>
    <property type="match status" value="1"/>
</dbReference>
<dbReference type="InterPro" id="IPR036249">
    <property type="entry name" value="Thioredoxin-like_sf"/>
</dbReference>
<dbReference type="PRINTS" id="PR00421">
    <property type="entry name" value="THIOREDOXIN"/>
</dbReference>
<keyword evidence="2" id="KW-0732">Signal</keyword>
<feature type="transmembrane region" description="Helical" evidence="3">
    <location>
        <begin position="12"/>
        <end position="31"/>
    </location>
</feature>
<keyword evidence="6" id="KW-1185">Reference proteome</keyword>
<evidence type="ECO:0000259" key="4">
    <source>
        <dbReference type="PROSITE" id="PS51352"/>
    </source>
</evidence>
<protein>
    <recommendedName>
        <fullName evidence="4">Thioredoxin domain-containing protein</fullName>
    </recommendedName>
</protein>
<dbReference type="Pfam" id="PF00085">
    <property type="entry name" value="Thioredoxin"/>
    <property type="match status" value="2"/>
</dbReference>
<evidence type="ECO:0000256" key="3">
    <source>
        <dbReference type="SAM" id="Phobius"/>
    </source>
</evidence>
<dbReference type="OrthoDB" id="72053at2759"/>
<gene>
    <name evidence="5" type="ORF">D9758_003703</name>
</gene>
<dbReference type="GO" id="GO:0005783">
    <property type="term" value="C:endoplasmic reticulum"/>
    <property type="evidence" value="ECO:0007669"/>
    <property type="project" value="TreeGrafter"/>
</dbReference>
<dbReference type="GO" id="GO:0003756">
    <property type="term" value="F:protein disulfide isomerase activity"/>
    <property type="evidence" value="ECO:0007669"/>
    <property type="project" value="TreeGrafter"/>
</dbReference>
<organism evidence="5 6">
    <name type="scientific">Tetrapyrgos nigripes</name>
    <dbReference type="NCBI Taxonomy" id="182062"/>
    <lineage>
        <taxon>Eukaryota</taxon>
        <taxon>Fungi</taxon>
        <taxon>Dikarya</taxon>
        <taxon>Basidiomycota</taxon>
        <taxon>Agaricomycotina</taxon>
        <taxon>Agaricomycetes</taxon>
        <taxon>Agaricomycetidae</taxon>
        <taxon>Agaricales</taxon>
        <taxon>Marasmiineae</taxon>
        <taxon>Marasmiaceae</taxon>
        <taxon>Tetrapyrgos</taxon>
    </lineage>
</organism>
<keyword evidence="3" id="KW-1133">Transmembrane helix</keyword>
<dbReference type="EMBL" id="JAACJM010000019">
    <property type="protein sequence ID" value="KAF5367578.1"/>
    <property type="molecule type" value="Genomic_DNA"/>
</dbReference>
<sequence>MRLRQLVSPSTLFYSLSYFSFLIIFISALPVNSAELTPENFDSTVADGVWFIEHFSPYCGHCKQFAPTWEELVKYNEGQPQDGIQLAQVNCAAHGDLCNAHDVKGYPQMNMYKDGEYKETFKGARDLSRLKDFLKKYANPSAPEPTHSVVSEEEPTPIYNPSGTVSVLDDSNFQVTLDDGPVFIKFYAPWCGHCKKLAPTWKNLAQSMQNKLTIAEVDCEAHKALCKTQNIEGFPTLVFFTGGSRSEYNGGRKLEQLRTFAEKASGARTKAIQASELEGIVANEKIVYALLYPSSSYGLVKALSPLFAPLLGSPVVHTIADPPTSLSGRFIIPGSMAWALVAFKDHDFQTPTAVYSSSLSAAALAGSKSKDPESISQWLEYNKHPTIAELTRDTFQGIMNAPSRPLVVLVGVTTYNSVKVEAKFQEISKQWRQKTDGSGVLRAPAGDRQVIFAWMDLDKWKDWMKSMYGITKGSQELGDLKIVIADHQVLKYYDTNVSGGDLKLSSDEIFHALGAIGQGKLPAKNSENFVERMARYLNEKLVSIESYVVNNPSTLSALSR</sequence>
<proteinExistence type="inferred from homology"/>
<dbReference type="PANTHER" id="PTHR45672:SF3">
    <property type="entry name" value="THIOREDOXIN DOMAIN-CONTAINING PROTEIN 5"/>
    <property type="match status" value="1"/>
</dbReference>
<dbReference type="InterPro" id="IPR017937">
    <property type="entry name" value="Thioredoxin_CS"/>
</dbReference>
<evidence type="ECO:0000256" key="2">
    <source>
        <dbReference type="ARBA" id="ARBA00022729"/>
    </source>
</evidence>
<evidence type="ECO:0000313" key="6">
    <source>
        <dbReference type="Proteomes" id="UP000559256"/>
    </source>
</evidence>
<evidence type="ECO:0000313" key="5">
    <source>
        <dbReference type="EMBL" id="KAF5367578.1"/>
    </source>
</evidence>
<dbReference type="SUPFAM" id="SSF52833">
    <property type="entry name" value="Thioredoxin-like"/>
    <property type="match status" value="2"/>
</dbReference>
<feature type="domain" description="Thioredoxin" evidence="4">
    <location>
        <begin position="138"/>
        <end position="266"/>
    </location>
</feature>
<dbReference type="InterPro" id="IPR013766">
    <property type="entry name" value="Thioredoxin_domain"/>
</dbReference>
<dbReference type="GO" id="GO:0006457">
    <property type="term" value="P:protein folding"/>
    <property type="evidence" value="ECO:0007669"/>
    <property type="project" value="TreeGrafter"/>
</dbReference>
<keyword evidence="3" id="KW-0812">Transmembrane</keyword>
<dbReference type="CDD" id="cd02961">
    <property type="entry name" value="PDI_a_family"/>
    <property type="match status" value="1"/>
</dbReference>
<accession>A0A8H5GM12</accession>